<comment type="caution">
    <text evidence="2">The sequence shown here is derived from an EMBL/GenBank/DDBJ whole genome shotgun (WGS) entry which is preliminary data.</text>
</comment>
<reference evidence="2 3" key="1">
    <citation type="submission" date="2013-09" db="EMBL/GenBank/DDBJ databases">
        <authorList>
            <person name="Zeng Z."/>
            <person name="Chen C."/>
        </authorList>
    </citation>
    <scope>NUCLEOTIDE SEQUENCE [LARGE SCALE GENOMIC DNA]</scope>
    <source>
        <strain evidence="2 3">WB 4.1-42</strain>
    </source>
</reference>
<accession>A0A0A2MN83</accession>
<protein>
    <submittedName>
        <fullName evidence="2">Uncharacterized protein</fullName>
    </submittedName>
</protein>
<evidence type="ECO:0000313" key="2">
    <source>
        <dbReference type="EMBL" id="KGO92938.1"/>
    </source>
</evidence>
<sequence>MKKFLFVLLLLCRGAVFAQASDDLQYDITFTLADIDITTADLYFISQRGSVHFDVCTYTLEPIDATTTKIQLQGRYAHIVGKPGFLATICIAEKYTTKGGIEKLQNYFIRLINFGSERTDTGHWLITSLGMVKLNEINPFIYAVRTNNAVNIEQYSTTMGKYDYGIDHEITNWSKMQLKK</sequence>
<dbReference type="RefSeq" id="WP_026993031.1">
    <property type="nucleotide sequence ID" value="NZ_JRLY01000007.1"/>
</dbReference>
<dbReference type="OrthoDB" id="1374105at2"/>
<dbReference type="STRING" id="1121898.GCA_000422725_02705"/>
<dbReference type="Proteomes" id="UP000030111">
    <property type="component" value="Unassembled WGS sequence"/>
</dbReference>
<dbReference type="EMBL" id="JRLY01000007">
    <property type="protein sequence ID" value="KGO92938.1"/>
    <property type="molecule type" value="Genomic_DNA"/>
</dbReference>
<keyword evidence="3" id="KW-1185">Reference proteome</keyword>
<proteinExistence type="predicted"/>
<organism evidence="2 3">
    <name type="scientific">Flavobacterium subsaxonicum WB 4.1-42 = DSM 21790</name>
    <dbReference type="NCBI Taxonomy" id="1121898"/>
    <lineage>
        <taxon>Bacteria</taxon>
        <taxon>Pseudomonadati</taxon>
        <taxon>Bacteroidota</taxon>
        <taxon>Flavobacteriia</taxon>
        <taxon>Flavobacteriales</taxon>
        <taxon>Flavobacteriaceae</taxon>
        <taxon>Flavobacterium</taxon>
    </lineage>
</organism>
<evidence type="ECO:0000256" key="1">
    <source>
        <dbReference type="SAM" id="SignalP"/>
    </source>
</evidence>
<name>A0A0A2MN83_9FLAO</name>
<feature type="chain" id="PRO_5001992437" evidence="1">
    <location>
        <begin position="21"/>
        <end position="180"/>
    </location>
</feature>
<evidence type="ECO:0000313" key="3">
    <source>
        <dbReference type="Proteomes" id="UP000030111"/>
    </source>
</evidence>
<keyword evidence="1" id="KW-0732">Signal</keyword>
<dbReference type="AlphaFoldDB" id="A0A0A2MN83"/>
<feature type="signal peptide" evidence="1">
    <location>
        <begin position="1"/>
        <end position="20"/>
    </location>
</feature>
<gene>
    <name evidence="2" type="ORF">Q766_09910</name>
</gene>